<dbReference type="FunFam" id="3.40.50.300:FF:000997">
    <property type="entry name" value="Multidrug resistance-associated protein 1"/>
    <property type="match status" value="1"/>
</dbReference>
<evidence type="ECO:0000256" key="8">
    <source>
        <dbReference type="ARBA" id="ARBA00023136"/>
    </source>
</evidence>
<feature type="transmembrane region" description="Helical" evidence="10">
    <location>
        <begin position="267"/>
        <end position="285"/>
    </location>
</feature>
<dbReference type="CDD" id="cd03250">
    <property type="entry name" value="ABCC_MRP_domain1"/>
    <property type="match status" value="1"/>
</dbReference>
<feature type="transmembrane region" description="Helical" evidence="10">
    <location>
        <begin position="354"/>
        <end position="377"/>
    </location>
</feature>
<dbReference type="OrthoDB" id="6500128at2759"/>
<organism evidence="14 15">
    <name type="scientific">Babjeviella inositovora NRRL Y-12698</name>
    <dbReference type="NCBI Taxonomy" id="984486"/>
    <lineage>
        <taxon>Eukaryota</taxon>
        <taxon>Fungi</taxon>
        <taxon>Dikarya</taxon>
        <taxon>Ascomycota</taxon>
        <taxon>Saccharomycotina</taxon>
        <taxon>Pichiomycetes</taxon>
        <taxon>Serinales incertae sedis</taxon>
        <taxon>Babjeviella</taxon>
    </lineage>
</organism>
<evidence type="ECO:0000256" key="3">
    <source>
        <dbReference type="ARBA" id="ARBA00022692"/>
    </source>
</evidence>
<dbReference type="Pfam" id="PF00664">
    <property type="entry name" value="ABC_membrane"/>
    <property type="match status" value="2"/>
</dbReference>
<keyword evidence="6" id="KW-0067">ATP-binding</keyword>
<dbReference type="GeneID" id="30149534"/>
<feature type="transmembrane region" description="Helical" evidence="10">
    <location>
        <begin position="983"/>
        <end position="1001"/>
    </location>
</feature>
<evidence type="ECO:0000256" key="5">
    <source>
        <dbReference type="ARBA" id="ARBA00022741"/>
    </source>
</evidence>
<dbReference type="InterPro" id="IPR044726">
    <property type="entry name" value="ABCC_6TM_D2"/>
</dbReference>
<dbReference type="PANTHER" id="PTHR24223:SF443">
    <property type="entry name" value="MULTIDRUG-RESISTANCE LIKE PROTEIN 1, ISOFORM I"/>
    <property type="match status" value="1"/>
</dbReference>
<evidence type="ECO:0000259" key="13">
    <source>
        <dbReference type="PROSITE" id="PS50929"/>
    </source>
</evidence>
<keyword evidence="3 10" id="KW-0812">Transmembrane</keyword>
<dbReference type="SUPFAM" id="SSF90123">
    <property type="entry name" value="ABC transporter transmembrane region"/>
    <property type="match status" value="2"/>
</dbReference>
<dbReference type="GO" id="GO:0000329">
    <property type="term" value="C:fungal-type vacuole membrane"/>
    <property type="evidence" value="ECO:0007669"/>
    <property type="project" value="UniProtKB-ARBA"/>
</dbReference>
<dbReference type="EMBL" id="KV454429">
    <property type="protein sequence ID" value="ODQ80822.1"/>
    <property type="molecule type" value="Genomic_DNA"/>
</dbReference>
<name>A0A1E3QUW1_9ASCO</name>
<dbReference type="PANTHER" id="PTHR24223">
    <property type="entry name" value="ATP-BINDING CASSETTE SUB-FAMILY C"/>
    <property type="match status" value="1"/>
</dbReference>
<feature type="transmembrane region" description="Helical" evidence="10">
    <location>
        <begin position="886"/>
        <end position="910"/>
    </location>
</feature>
<evidence type="ECO:0000313" key="15">
    <source>
        <dbReference type="Proteomes" id="UP000094336"/>
    </source>
</evidence>
<dbReference type="FunFam" id="1.20.1560.10:FF:000013">
    <property type="entry name" value="ABC transporter C family member 2"/>
    <property type="match status" value="1"/>
</dbReference>
<feature type="domain" description="ABC transporter" evidence="12">
    <location>
        <begin position="456"/>
        <end position="686"/>
    </location>
</feature>
<evidence type="ECO:0000259" key="12">
    <source>
        <dbReference type="PROSITE" id="PS50893"/>
    </source>
</evidence>
<dbReference type="InterPro" id="IPR044746">
    <property type="entry name" value="ABCC_6TM_D1"/>
</dbReference>
<dbReference type="PROSITE" id="PS00211">
    <property type="entry name" value="ABC_TRANSPORTER_1"/>
    <property type="match status" value="2"/>
</dbReference>
<dbReference type="CDD" id="cd18579">
    <property type="entry name" value="ABC_6TM_ABCC_D1"/>
    <property type="match status" value="1"/>
</dbReference>
<dbReference type="Proteomes" id="UP000094336">
    <property type="component" value="Unassembled WGS sequence"/>
</dbReference>
<dbReference type="Gene3D" id="3.40.50.300">
    <property type="entry name" value="P-loop containing nucleotide triphosphate hydrolases"/>
    <property type="match status" value="2"/>
</dbReference>
<feature type="transmembrane region" description="Helical" evidence="10">
    <location>
        <begin position="746"/>
        <end position="773"/>
    </location>
</feature>
<evidence type="ECO:0000256" key="11">
    <source>
        <dbReference type="SAM" id="SignalP"/>
    </source>
</evidence>
<comment type="subcellular location">
    <subcellularLocation>
        <location evidence="1">Vacuole membrane</location>
        <topology evidence="1">Multi-pass membrane protein</topology>
    </subcellularLocation>
</comment>
<keyword evidence="5" id="KW-0547">Nucleotide-binding</keyword>
<keyword evidence="7 10" id="KW-1133">Transmembrane helix</keyword>
<keyword evidence="4" id="KW-0677">Repeat</keyword>
<evidence type="ECO:0000256" key="4">
    <source>
        <dbReference type="ARBA" id="ARBA00022737"/>
    </source>
</evidence>
<dbReference type="InterPro" id="IPR011527">
    <property type="entry name" value="ABC1_TM_dom"/>
</dbReference>
<dbReference type="CDD" id="cd03244">
    <property type="entry name" value="ABCC_MRP_domain2"/>
    <property type="match status" value="1"/>
</dbReference>
<dbReference type="GO" id="GO:0140359">
    <property type="term" value="F:ABC-type transporter activity"/>
    <property type="evidence" value="ECO:0007669"/>
    <property type="project" value="InterPro"/>
</dbReference>
<dbReference type="InterPro" id="IPR017871">
    <property type="entry name" value="ABC_transporter-like_CS"/>
</dbReference>
<dbReference type="InterPro" id="IPR003439">
    <property type="entry name" value="ABC_transporter-like_ATP-bd"/>
</dbReference>
<keyword evidence="15" id="KW-1185">Reference proteome</keyword>
<evidence type="ECO:0000256" key="9">
    <source>
        <dbReference type="SAM" id="MobiDB-lite"/>
    </source>
</evidence>
<dbReference type="InterPro" id="IPR050173">
    <property type="entry name" value="ABC_transporter_C-like"/>
</dbReference>
<feature type="domain" description="ABC transporter" evidence="12">
    <location>
        <begin position="1072"/>
        <end position="1325"/>
    </location>
</feature>
<evidence type="ECO:0000256" key="1">
    <source>
        <dbReference type="ARBA" id="ARBA00004128"/>
    </source>
</evidence>
<reference evidence="15" key="1">
    <citation type="submission" date="2016-05" db="EMBL/GenBank/DDBJ databases">
        <title>Comparative genomics of biotechnologically important yeasts.</title>
        <authorList>
            <consortium name="DOE Joint Genome Institute"/>
            <person name="Riley R."/>
            <person name="Haridas S."/>
            <person name="Wolfe K.H."/>
            <person name="Lopes M.R."/>
            <person name="Hittinger C.T."/>
            <person name="Goker M."/>
            <person name="Salamov A."/>
            <person name="Wisecaver J."/>
            <person name="Long T.M."/>
            <person name="Aerts A.L."/>
            <person name="Barry K."/>
            <person name="Choi C."/>
            <person name="Clum A."/>
            <person name="Coughlan A.Y."/>
            <person name="Deshpande S."/>
            <person name="Douglass A.P."/>
            <person name="Hanson S.J."/>
            <person name="Klenk H.-P."/>
            <person name="Labutti K."/>
            <person name="Lapidus A."/>
            <person name="Lindquist E."/>
            <person name="Lipzen A."/>
            <person name="Meier-Kolthoff J.P."/>
            <person name="Ohm R.A."/>
            <person name="Otillar R.P."/>
            <person name="Pangilinan J."/>
            <person name="Peng Y."/>
            <person name="Rokas A."/>
            <person name="Rosa C.A."/>
            <person name="Scheuner C."/>
            <person name="Sibirny A.A."/>
            <person name="Slot J.C."/>
            <person name="Stielow J.B."/>
            <person name="Sun H."/>
            <person name="Kurtzman C.P."/>
            <person name="Blackwell M."/>
            <person name="Grigoriev I.V."/>
            <person name="Jeffries T.W."/>
        </authorList>
    </citation>
    <scope>NUCLEOTIDE SEQUENCE [LARGE SCALE GENOMIC DNA]</scope>
    <source>
        <strain evidence="15">NRRL Y-12698</strain>
    </source>
</reference>
<feature type="transmembrane region" description="Helical" evidence="10">
    <location>
        <begin position="793"/>
        <end position="813"/>
    </location>
</feature>
<dbReference type="InterPro" id="IPR003593">
    <property type="entry name" value="AAA+_ATPase"/>
</dbReference>
<proteinExistence type="predicted"/>
<feature type="domain" description="ABC transmembrane type-1" evidence="13">
    <location>
        <begin position="118"/>
        <end position="410"/>
    </location>
</feature>
<accession>A0A1E3QUW1</accession>
<feature type="domain" description="ABC transmembrane type-1" evidence="13">
    <location>
        <begin position="765"/>
        <end position="1034"/>
    </location>
</feature>
<dbReference type="CDD" id="cd18580">
    <property type="entry name" value="ABC_6TM_ABCC_D2"/>
    <property type="match status" value="1"/>
</dbReference>
<feature type="region of interest" description="Disordered" evidence="9">
    <location>
        <begin position="681"/>
        <end position="707"/>
    </location>
</feature>
<dbReference type="PROSITE" id="PS50893">
    <property type="entry name" value="ABC_TRANSPORTER_2"/>
    <property type="match status" value="2"/>
</dbReference>
<evidence type="ECO:0000256" key="10">
    <source>
        <dbReference type="SAM" id="Phobius"/>
    </source>
</evidence>
<dbReference type="RefSeq" id="XP_018986150.1">
    <property type="nucleotide sequence ID" value="XM_019131681.1"/>
</dbReference>
<dbReference type="PROSITE" id="PS50929">
    <property type="entry name" value="ABC_TM1F"/>
    <property type="match status" value="2"/>
</dbReference>
<gene>
    <name evidence="14" type="ORF">BABINDRAFT_34492</name>
</gene>
<feature type="chain" id="PRO_5009134414" evidence="11">
    <location>
        <begin position="21"/>
        <end position="1330"/>
    </location>
</feature>
<evidence type="ECO:0000256" key="6">
    <source>
        <dbReference type="ARBA" id="ARBA00022840"/>
    </source>
</evidence>
<dbReference type="GO" id="GO:0005524">
    <property type="term" value="F:ATP binding"/>
    <property type="evidence" value="ECO:0007669"/>
    <property type="project" value="UniProtKB-KW"/>
</dbReference>
<dbReference type="InterPro" id="IPR027417">
    <property type="entry name" value="P-loop_NTPase"/>
</dbReference>
<dbReference type="InterPro" id="IPR036640">
    <property type="entry name" value="ABC1_TM_sf"/>
</dbReference>
<protein>
    <submittedName>
        <fullName evidence="14">Uncharacterized protein</fullName>
    </submittedName>
</protein>
<dbReference type="SUPFAM" id="SSF52540">
    <property type="entry name" value="P-loop containing nucleoside triphosphate hydrolases"/>
    <property type="match status" value="2"/>
</dbReference>
<feature type="transmembrane region" description="Helical" evidence="10">
    <location>
        <begin position="163"/>
        <end position="184"/>
    </location>
</feature>
<sequence>MEIFALLNAWIVFTLEVGSKWETSEQAKQDCVRRGKLIYKPNFLQRYFTYSWMNPLMSNKNLSFSDLPELPDDVNVGYHSAKLSSEWEKQARLMHQSLLRPLLSVVRNQLCVVLGLEILQCISLFVQPLLLRYLIRFFQQNRLQLADTAGSQLIDPSTTPQPLLIGLTLAFLMFFSSLATSFICSITHVKSREMGFNCRSSSMALVYAKCLRLSHAARTQGDTNVANLISVDVENIQTLSETVPLVVSIPVNLVISLAMLYSLIGYAFAAGFAVVPAMIYLNIFVSRRMEQLYDTQMEFKDARGSLTQELLLAIRSVKLYAWEAVMTGNIRRVRNDQELPTLKRIALWDAFGNFAWNISPFFLSTSVMALLVLLGDITLTPEVVFPTMAVLNLLSKPFYQIPSLVAAFIEGRVSFNRLTEFLTSGEIDFTAVTRLPAGNVSVNVANATFLWNAPCMRVDEDEERLIDETKVALTNINFQARTGQLSCVVGRVGDGKSAFIQSLAGELPMVSSAGIGEEKLERCGNIAYVPQEPWIMNASVKDNILFGHRLDGEFYQKTLEACALVTDLETFPQGDATVVGEKGISLSGGQRVRLSLARAVYARADIYLMDDVLSAVDTHVSQHIIDRVLSSTGILASRTRILATNNVPVLKHADRISVFQGGRIIDLGEYDRVSWRIKGEGEDSDKSEASNDKPIKPAQETPPKPDALQALRRASVATVSFRPFEDKEGKAEGRVSWSVYLTYTRIFGLSSGAIVVLFIALWPTFTILANYWLKLWSEENLVHGHNTDSWRNLAVYALLGLALGGSILVRSLLMRGRFALRASQVLHDTMLTAVVNSPMAFFESTPLGQIVNRFTLDINAADDGLARTIENCLEVCLDMIFVMTTILWTLPGMALLMGLLVMAFLYYQIYFIAASRELKRIAGIARSPLLSHIQETIEGVDSVRAYAKVEWFKQIHATNIENNLKADYLNVPVTRWLSTRLKALGSVVLFAATLLCVYSLTTATPLGPGTIGFIISYTLYLSSGLEDVVDYIVSTEVRFVAIERILEYWLLRPEADAATKINVSLWPNDGGVMFSNYSTKYPGSETLALKDISVSIKPGEKIGIVGRTGAGKSTLTLALFRLIGPTAGSVSIDGIAISSCEALSLHDLRSNLNIIPQNAHIFQGTIRSNLDPFNQFSDERVWECIKLAQIDQLLGQLLDQPQRIPGVTPEYLAAQCLSLPIVESGANLSSGQKQLVCLARALLNPSQVLVMDEATSSVDGKTDLIVQETIRKAFSSKTILTIAHRLDTVMNSDRILVLDGGEVKEFDTPETLLNNPDSLFYGFCQKGGFV</sequence>
<keyword evidence="11" id="KW-0732">Signal</keyword>
<dbReference type="FunFam" id="3.40.50.300:FF:000838">
    <property type="entry name" value="ABC multidrug transporter (Eurofung)"/>
    <property type="match status" value="1"/>
</dbReference>
<feature type="transmembrane region" description="Helical" evidence="10">
    <location>
        <begin position="243"/>
        <end position="261"/>
    </location>
</feature>
<keyword evidence="8 10" id="KW-0472">Membrane</keyword>
<evidence type="ECO:0000256" key="2">
    <source>
        <dbReference type="ARBA" id="ARBA00022448"/>
    </source>
</evidence>
<evidence type="ECO:0000313" key="14">
    <source>
        <dbReference type="EMBL" id="ODQ80822.1"/>
    </source>
</evidence>
<feature type="signal peptide" evidence="11">
    <location>
        <begin position="1"/>
        <end position="20"/>
    </location>
</feature>
<dbReference type="GO" id="GO:0016887">
    <property type="term" value="F:ATP hydrolysis activity"/>
    <property type="evidence" value="ECO:0007669"/>
    <property type="project" value="InterPro"/>
</dbReference>
<evidence type="ECO:0000256" key="7">
    <source>
        <dbReference type="ARBA" id="ARBA00022989"/>
    </source>
</evidence>
<dbReference type="STRING" id="984486.A0A1E3QUW1"/>
<dbReference type="Pfam" id="PF00005">
    <property type="entry name" value="ABC_tran"/>
    <property type="match status" value="2"/>
</dbReference>
<dbReference type="Gene3D" id="1.20.1560.10">
    <property type="entry name" value="ABC transporter type 1, transmembrane domain"/>
    <property type="match status" value="2"/>
</dbReference>
<dbReference type="SMART" id="SM00382">
    <property type="entry name" value="AAA"/>
    <property type="match status" value="2"/>
</dbReference>
<feature type="compositionally biased region" description="Basic and acidic residues" evidence="9">
    <location>
        <begin position="681"/>
        <end position="695"/>
    </location>
</feature>
<keyword evidence="2" id="KW-0813">Transport</keyword>